<reference evidence="1" key="1">
    <citation type="submission" date="2021-05" db="EMBL/GenBank/DDBJ databases">
        <authorList>
            <person name="Alioto T."/>
            <person name="Alioto T."/>
            <person name="Gomez Garrido J."/>
        </authorList>
    </citation>
    <scope>NUCLEOTIDE SEQUENCE</scope>
</reference>
<organism evidence="1">
    <name type="scientific">Cacopsylla melanoneura</name>
    <dbReference type="NCBI Taxonomy" id="428564"/>
    <lineage>
        <taxon>Eukaryota</taxon>
        <taxon>Metazoa</taxon>
        <taxon>Ecdysozoa</taxon>
        <taxon>Arthropoda</taxon>
        <taxon>Hexapoda</taxon>
        <taxon>Insecta</taxon>
        <taxon>Pterygota</taxon>
        <taxon>Neoptera</taxon>
        <taxon>Paraneoptera</taxon>
        <taxon>Hemiptera</taxon>
        <taxon>Sternorrhyncha</taxon>
        <taxon>Psylloidea</taxon>
        <taxon>Psyllidae</taxon>
        <taxon>Psyllinae</taxon>
        <taxon>Cacopsylla</taxon>
    </lineage>
</organism>
<accession>A0A8D8U6X8</accession>
<protein>
    <submittedName>
        <fullName evidence="1">Uncharacterized protein</fullName>
    </submittedName>
</protein>
<name>A0A8D8U6X8_9HEMI</name>
<sequence>MFPKEKYCNRILTGQASVNLANTLVAVSRIALYSALLGSCYHFVPKPMLGSNTKHGCVCHRVVLCSDEQEIDQAESCYCFCCDSGRKLIPYSSMNQDQQQILRGQCHGV</sequence>
<proteinExistence type="predicted"/>
<dbReference type="AlphaFoldDB" id="A0A8D8U6X8"/>
<evidence type="ECO:0000313" key="1">
    <source>
        <dbReference type="EMBL" id="CAG6697167.1"/>
    </source>
</evidence>
<dbReference type="EMBL" id="HBUF01332173">
    <property type="protein sequence ID" value="CAG6697167.1"/>
    <property type="molecule type" value="Transcribed_RNA"/>
</dbReference>